<evidence type="ECO:0000313" key="2">
    <source>
        <dbReference type="EMBL" id="PJE78643.1"/>
    </source>
</evidence>
<dbReference type="InterPro" id="IPR050643">
    <property type="entry name" value="Periplasmic_pilus_chap"/>
</dbReference>
<dbReference type="InterPro" id="IPR016147">
    <property type="entry name" value="Pili_assmbl_chaperone_N"/>
</dbReference>
<accession>A0A2H9T5Z9</accession>
<dbReference type="InterPro" id="IPR008962">
    <property type="entry name" value="PapD-like_sf"/>
</dbReference>
<dbReference type="PANTHER" id="PTHR30251:SF4">
    <property type="entry name" value="SLR1668 PROTEIN"/>
    <property type="match status" value="1"/>
</dbReference>
<dbReference type="Gene3D" id="2.60.40.10">
    <property type="entry name" value="Immunoglobulins"/>
    <property type="match status" value="1"/>
</dbReference>
<dbReference type="AlphaFoldDB" id="A0A2H9T5Z9"/>
<reference evidence="2" key="1">
    <citation type="journal article" date="2017" name="Appl. Environ. Microbiol.">
        <title>Molecular characterization of an Endozoicomonas-like organism causing infection in king scallop Pecten maximus L.</title>
        <authorList>
            <person name="Cano I."/>
            <person name="van Aerle R."/>
            <person name="Ross S."/>
            <person name="Verner-Jeffreys D.W."/>
            <person name="Paley R.K."/>
            <person name="Rimmer G."/>
            <person name="Ryder D."/>
            <person name="Hooper P."/>
            <person name="Stone D."/>
            <person name="Feist S.W."/>
        </authorList>
    </citation>
    <scope>NUCLEOTIDE SEQUENCE</scope>
</reference>
<dbReference type="GO" id="GO:0030288">
    <property type="term" value="C:outer membrane-bounded periplasmic space"/>
    <property type="evidence" value="ECO:0007669"/>
    <property type="project" value="InterPro"/>
</dbReference>
<comment type="caution">
    <text evidence="2">The sequence shown here is derived from an EMBL/GenBank/DDBJ whole genome shotgun (WGS) entry which is preliminary data.</text>
</comment>
<feature type="domain" description="Pili assembly chaperone N-terminal" evidence="1">
    <location>
        <begin position="24"/>
        <end position="149"/>
    </location>
</feature>
<organism evidence="2">
    <name type="scientific">invertebrate metagenome</name>
    <dbReference type="NCBI Taxonomy" id="1711999"/>
    <lineage>
        <taxon>unclassified sequences</taxon>
        <taxon>metagenomes</taxon>
        <taxon>organismal metagenomes</taxon>
    </lineage>
</organism>
<dbReference type="InterPro" id="IPR013783">
    <property type="entry name" value="Ig-like_fold"/>
</dbReference>
<name>A0A2H9T5Z9_9ZZZZ</name>
<sequence>MLTRLPALVLLFSVLVSSNASAALSLDRMIVYFDADKQPRQDIVVSNPDKETLYLQTEVYEVHNPGSKNEERIKISDPSKLKLLTTPNKAIIPANGRKTVRLVSLEKPTNEELVYRVTFKPVVGDLEASQTAIKLLIAYQALVFIRPDNPKYQVTAKQDKTRLVFHNDGNINAVLRNGQYCTTQKNDSCKPLNKTTRLYAGQNWSIDIPEEAIRIRYGLFDGAFEKTQDFAVKSTKHTRETPTG</sequence>
<dbReference type="EMBL" id="NSIT01000147">
    <property type="protein sequence ID" value="PJE78643.1"/>
    <property type="molecule type" value="Genomic_DNA"/>
</dbReference>
<dbReference type="PANTHER" id="PTHR30251">
    <property type="entry name" value="PILUS ASSEMBLY CHAPERONE"/>
    <property type="match status" value="1"/>
</dbReference>
<dbReference type="GO" id="GO:0071555">
    <property type="term" value="P:cell wall organization"/>
    <property type="evidence" value="ECO:0007669"/>
    <property type="project" value="InterPro"/>
</dbReference>
<gene>
    <name evidence="2" type="ORF">CI610_02413</name>
</gene>
<protein>
    <recommendedName>
        <fullName evidence="1">Pili assembly chaperone N-terminal domain-containing protein</fullName>
    </recommendedName>
</protein>
<proteinExistence type="predicted"/>
<dbReference type="SUPFAM" id="SSF49354">
    <property type="entry name" value="PapD-like"/>
    <property type="match status" value="1"/>
</dbReference>
<dbReference type="Pfam" id="PF00345">
    <property type="entry name" value="PapD_N"/>
    <property type="match status" value="1"/>
</dbReference>
<evidence type="ECO:0000259" key="1">
    <source>
        <dbReference type="Pfam" id="PF00345"/>
    </source>
</evidence>